<sequence>MRSVVVFLSLIAAAPVLTRSVPAHEVPTSQTAQAPAHNPLDCYCRAQGKMFAPGEKVCLRTAEGPKLALCQMEINVMSWSITEVSCPET</sequence>
<name>A0A5N7ME84_9HYPH</name>
<protein>
    <recommendedName>
        <fullName evidence="4">DUF3551 domain-containing protein</fullName>
    </recommendedName>
</protein>
<gene>
    <name evidence="2" type="ORF">FS320_07525</name>
</gene>
<accession>A0A5N7ME84</accession>
<feature type="signal peptide" evidence="1">
    <location>
        <begin position="1"/>
        <end position="25"/>
    </location>
</feature>
<keyword evidence="3" id="KW-1185">Reference proteome</keyword>
<dbReference type="AlphaFoldDB" id="A0A5N7ME84"/>
<organism evidence="2 3">
    <name type="scientific">Microvirga tunisiensis</name>
    <dbReference type="NCBI Taxonomy" id="2108360"/>
    <lineage>
        <taxon>Bacteria</taxon>
        <taxon>Pseudomonadati</taxon>
        <taxon>Pseudomonadota</taxon>
        <taxon>Alphaproteobacteria</taxon>
        <taxon>Hyphomicrobiales</taxon>
        <taxon>Methylobacteriaceae</taxon>
        <taxon>Microvirga</taxon>
    </lineage>
</organism>
<evidence type="ECO:0000256" key="1">
    <source>
        <dbReference type="SAM" id="SignalP"/>
    </source>
</evidence>
<comment type="caution">
    <text evidence="2">The sequence shown here is derived from an EMBL/GenBank/DDBJ whole genome shotgun (WGS) entry which is preliminary data.</text>
</comment>
<feature type="chain" id="PRO_5030135319" description="DUF3551 domain-containing protein" evidence="1">
    <location>
        <begin position="26"/>
        <end position="89"/>
    </location>
</feature>
<evidence type="ECO:0008006" key="4">
    <source>
        <dbReference type="Google" id="ProtNLM"/>
    </source>
</evidence>
<dbReference type="OrthoDB" id="8021248at2"/>
<proteinExistence type="predicted"/>
<reference evidence="2 3" key="1">
    <citation type="journal article" date="2019" name="Syst. Appl. Microbiol.">
        <title>Microvirga tunisiensis sp. nov., a root nodule symbiotic bacterium isolated from Lupinus micranthus and L. luteus grown in Northern Tunisia.</title>
        <authorList>
            <person name="Msaddak A."/>
            <person name="Rejili M."/>
            <person name="Duran D."/>
            <person name="Mars M."/>
            <person name="Palacios J.M."/>
            <person name="Ruiz-Argueso T."/>
            <person name="Rey L."/>
            <person name="Imperial J."/>
        </authorList>
    </citation>
    <scope>NUCLEOTIDE SEQUENCE [LARGE SCALE GENOMIC DNA]</scope>
    <source>
        <strain evidence="2 3">Lmie10</strain>
    </source>
</reference>
<dbReference type="RefSeq" id="WP_152710471.1">
    <property type="nucleotide sequence ID" value="NZ_VOSJ01000480.1"/>
</dbReference>
<evidence type="ECO:0000313" key="3">
    <source>
        <dbReference type="Proteomes" id="UP000403266"/>
    </source>
</evidence>
<evidence type="ECO:0000313" key="2">
    <source>
        <dbReference type="EMBL" id="MPR25087.1"/>
    </source>
</evidence>
<dbReference type="Proteomes" id="UP000403266">
    <property type="component" value="Unassembled WGS sequence"/>
</dbReference>
<keyword evidence="1" id="KW-0732">Signal</keyword>
<dbReference type="EMBL" id="VOSK01000017">
    <property type="protein sequence ID" value="MPR25087.1"/>
    <property type="molecule type" value="Genomic_DNA"/>
</dbReference>